<dbReference type="GO" id="GO:0005829">
    <property type="term" value="C:cytosol"/>
    <property type="evidence" value="ECO:0007669"/>
    <property type="project" value="TreeGrafter"/>
</dbReference>
<evidence type="ECO:0000256" key="7">
    <source>
        <dbReference type="ARBA" id="ARBA00048741"/>
    </source>
</evidence>
<dbReference type="InterPro" id="IPR033738">
    <property type="entry name" value="AsnB_N"/>
</dbReference>
<dbReference type="EC" id="6.3.5.4" evidence="3"/>
<comment type="similarity">
    <text evidence="2">Belongs to the asparagine synthetase family.</text>
</comment>
<keyword evidence="6 8" id="KW-0315">Glutamine amidotransferase</keyword>
<dbReference type="SUPFAM" id="SSF56235">
    <property type="entry name" value="N-terminal nucleophile aminohydrolases (Ntn hydrolases)"/>
    <property type="match status" value="1"/>
</dbReference>
<feature type="binding site" evidence="9">
    <location>
        <position position="95"/>
    </location>
    <ligand>
        <name>L-glutamine</name>
        <dbReference type="ChEBI" id="CHEBI:58359"/>
    </ligand>
</feature>
<dbReference type="CDD" id="cd01991">
    <property type="entry name" value="Asn_synthase_B_C"/>
    <property type="match status" value="1"/>
</dbReference>
<feature type="binding site" evidence="9">
    <location>
        <position position="284"/>
    </location>
    <ligand>
        <name>ATP</name>
        <dbReference type="ChEBI" id="CHEBI:30616"/>
    </ligand>
</feature>
<keyword evidence="12" id="KW-1185">Reference proteome</keyword>
<evidence type="ECO:0000256" key="8">
    <source>
        <dbReference type="PIRSR" id="PIRSR001589-1"/>
    </source>
</evidence>
<dbReference type="InterPro" id="IPR017932">
    <property type="entry name" value="GATase_2_dom"/>
</dbReference>
<dbReference type="InterPro" id="IPR014729">
    <property type="entry name" value="Rossmann-like_a/b/a_fold"/>
</dbReference>
<dbReference type="GO" id="GO:0006529">
    <property type="term" value="P:asparagine biosynthetic process"/>
    <property type="evidence" value="ECO:0007669"/>
    <property type="project" value="UniProtKB-KW"/>
</dbReference>
<protein>
    <recommendedName>
        <fullName evidence="3">asparagine synthase (glutamine-hydrolyzing)</fullName>
        <ecNumber evidence="3">6.3.5.4</ecNumber>
    </recommendedName>
</protein>
<accession>A0A5C6V8N7</accession>
<evidence type="ECO:0000256" key="4">
    <source>
        <dbReference type="ARBA" id="ARBA00022741"/>
    </source>
</evidence>
<dbReference type="PROSITE" id="PS51278">
    <property type="entry name" value="GATASE_TYPE_2"/>
    <property type="match status" value="1"/>
</dbReference>
<evidence type="ECO:0000313" key="12">
    <source>
        <dbReference type="Proteomes" id="UP000321168"/>
    </source>
</evidence>
<evidence type="ECO:0000256" key="1">
    <source>
        <dbReference type="ARBA" id="ARBA00005187"/>
    </source>
</evidence>
<dbReference type="GO" id="GO:0005524">
    <property type="term" value="F:ATP binding"/>
    <property type="evidence" value="ECO:0007669"/>
    <property type="project" value="UniProtKB-KW"/>
</dbReference>
<dbReference type="InterPro" id="IPR029055">
    <property type="entry name" value="Ntn_hydrolases_N"/>
</dbReference>
<keyword evidence="11" id="KW-0436">Ligase</keyword>
<dbReference type="SUPFAM" id="SSF52402">
    <property type="entry name" value="Adenine nucleotide alpha hydrolases-like"/>
    <property type="match status" value="1"/>
</dbReference>
<dbReference type="PANTHER" id="PTHR43284:SF1">
    <property type="entry name" value="ASPARAGINE SYNTHETASE"/>
    <property type="match status" value="1"/>
</dbReference>
<dbReference type="PANTHER" id="PTHR43284">
    <property type="entry name" value="ASPARAGINE SYNTHETASE (GLUTAMINE-HYDROLYZING)"/>
    <property type="match status" value="1"/>
</dbReference>
<dbReference type="OrthoDB" id="9763290at2"/>
<gene>
    <name evidence="11" type="primary">asnB</name>
    <name evidence="11" type="ORF">FRX97_05165</name>
</gene>
<dbReference type="InterPro" id="IPR006426">
    <property type="entry name" value="Asn_synth_AEB"/>
</dbReference>
<dbReference type="RefSeq" id="WP_147014111.1">
    <property type="nucleotide sequence ID" value="NZ_VORB01000004.1"/>
</dbReference>
<dbReference type="InterPro" id="IPR001962">
    <property type="entry name" value="Asn_synthase"/>
</dbReference>
<evidence type="ECO:0000256" key="6">
    <source>
        <dbReference type="ARBA" id="ARBA00022962"/>
    </source>
</evidence>
<dbReference type="GO" id="GO:0004066">
    <property type="term" value="F:asparagine synthase (glutamine-hydrolyzing) activity"/>
    <property type="evidence" value="ECO:0007669"/>
    <property type="project" value="UniProtKB-EC"/>
</dbReference>
<organism evidence="11 12">
    <name type="scientific">Luteibaculum oceani</name>
    <dbReference type="NCBI Taxonomy" id="1294296"/>
    <lineage>
        <taxon>Bacteria</taxon>
        <taxon>Pseudomonadati</taxon>
        <taxon>Bacteroidota</taxon>
        <taxon>Flavobacteriia</taxon>
        <taxon>Flavobacteriales</taxon>
        <taxon>Luteibaculaceae</taxon>
        <taxon>Luteibaculum</taxon>
    </lineage>
</organism>
<feature type="binding site" evidence="9">
    <location>
        <begin position="356"/>
        <end position="357"/>
    </location>
    <ligand>
        <name>ATP</name>
        <dbReference type="ChEBI" id="CHEBI:30616"/>
    </ligand>
</feature>
<dbReference type="Gene3D" id="3.60.20.10">
    <property type="entry name" value="Glutamine Phosphoribosylpyrophosphate, subunit 1, domain 1"/>
    <property type="match status" value="1"/>
</dbReference>
<keyword evidence="8" id="KW-0028">Amino-acid biosynthesis</keyword>
<comment type="pathway">
    <text evidence="1">Amino-acid biosynthesis; L-asparagine biosynthesis; L-asparagine from L-aspartate (L-Gln route): step 1/1.</text>
</comment>
<evidence type="ECO:0000256" key="5">
    <source>
        <dbReference type="ARBA" id="ARBA00022840"/>
    </source>
</evidence>
<comment type="catalytic activity">
    <reaction evidence="7">
        <text>L-aspartate + L-glutamine + ATP + H2O = L-asparagine + L-glutamate + AMP + diphosphate + H(+)</text>
        <dbReference type="Rhea" id="RHEA:12228"/>
        <dbReference type="ChEBI" id="CHEBI:15377"/>
        <dbReference type="ChEBI" id="CHEBI:15378"/>
        <dbReference type="ChEBI" id="CHEBI:29985"/>
        <dbReference type="ChEBI" id="CHEBI:29991"/>
        <dbReference type="ChEBI" id="CHEBI:30616"/>
        <dbReference type="ChEBI" id="CHEBI:33019"/>
        <dbReference type="ChEBI" id="CHEBI:58048"/>
        <dbReference type="ChEBI" id="CHEBI:58359"/>
        <dbReference type="ChEBI" id="CHEBI:456215"/>
        <dbReference type="EC" id="6.3.5.4"/>
    </reaction>
</comment>
<dbReference type="NCBIfam" id="TIGR01536">
    <property type="entry name" value="asn_synth_AEB"/>
    <property type="match status" value="1"/>
</dbReference>
<dbReference type="Pfam" id="PF13537">
    <property type="entry name" value="GATase_7"/>
    <property type="match status" value="1"/>
</dbReference>
<dbReference type="AlphaFoldDB" id="A0A5C6V8N7"/>
<feature type="active site" description="For GATase activity" evidence="8">
    <location>
        <position position="2"/>
    </location>
</feature>
<evidence type="ECO:0000256" key="3">
    <source>
        <dbReference type="ARBA" id="ARBA00012737"/>
    </source>
</evidence>
<dbReference type="Proteomes" id="UP000321168">
    <property type="component" value="Unassembled WGS sequence"/>
</dbReference>
<name>A0A5C6V8N7_9FLAO</name>
<keyword evidence="5 9" id="KW-0067">ATP-binding</keyword>
<proteinExistence type="inferred from homology"/>
<dbReference type="Pfam" id="PF00733">
    <property type="entry name" value="Asn_synthase"/>
    <property type="match status" value="1"/>
</dbReference>
<keyword evidence="4 9" id="KW-0547">Nucleotide-binding</keyword>
<sequence>MCGIAGVISPNRAKLEFIDSLCSKMIHRGPDAMGKFISDGVSLGHTRLAIIDLDERANQPFYSNDCQIVVVYNGEIYNYQRLKKHIPYNYKTESDTEVIVAAYLQYGEEFVRYLDGMFAFILYDKTKNFIVGARDRLGIKPLYYSKSEDSIFLASELRALQTVGLGKKIESNALPQYLLYQHRFGNDTILEGIKELGPGHQFTFNLNSDELKIKPYWKLENIRTIQHNKPDAIKNIRDLLYQAVSDRLVADVPFGAFLSGGMDSSALVGIMSQISDLPVSTFHISFQEKGFSERHFAEEIAKKWRTNHEVLEITPNQFLESIPDAIDAYDYPGVDGINSWIISKITKDAGITMALSGAGGDELFGGYPVFNYVKNWRQHRHLRAVLSPFRGLVPMLPKKRSREKLFLQNIGASPEYIQRIVRQRLSKNILAEVLTEPFDGIGVYPEQIGVLSSEHCYSWVSQQELGSYIPSVLLRDTDQMSMAHALEVRVPFLDHRLVEYVLGLPDSYKIGKGNKPLMQEALGKEILPDSIVHRRKMGFTFPWDLWLKNDLREYSEKSLSFLKNSNHFKKEGVEKIYNGFLKGHYSYTVVLSLVILSRWMQKNYVQ</sequence>
<evidence type="ECO:0000256" key="2">
    <source>
        <dbReference type="ARBA" id="ARBA00005752"/>
    </source>
</evidence>
<evidence type="ECO:0000256" key="9">
    <source>
        <dbReference type="PIRSR" id="PIRSR001589-2"/>
    </source>
</evidence>
<dbReference type="EMBL" id="VORB01000004">
    <property type="protein sequence ID" value="TXC81397.1"/>
    <property type="molecule type" value="Genomic_DNA"/>
</dbReference>
<keyword evidence="8" id="KW-0061">Asparagine biosynthesis</keyword>
<feature type="domain" description="Glutamine amidotransferase type-2" evidence="10">
    <location>
        <begin position="2"/>
        <end position="207"/>
    </location>
</feature>
<dbReference type="CDD" id="cd00712">
    <property type="entry name" value="AsnB"/>
    <property type="match status" value="1"/>
</dbReference>
<reference evidence="11 12" key="1">
    <citation type="submission" date="2019-08" db="EMBL/GenBank/DDBJ databases">
        <title>Genome of Luteibaculum oceani JCM 18817.</title>
        <authorList>
            <person name="Bowman J.P."/>
        </authorList>
    </citation>
    <scope>NUCLEOTIDE SEQUENCE [LARGE SCALE GENOMIC DNA]</scope>
    <source>
        <strain evidence="11 12">JCM 18817</strain>
    </source>
</reference>
<dbReference type="Gene3D" id="3.40.50.620">
    <property type="entry name" value="HUPs"/>
    <property type="match status" value="1"/>
</dbReference>
<evidence type="ECO:0000259" key="10">
    <source>
        <dbReference type="PROSITE" id="PS51278"/>
    </source>
</evidence>
<dbReference type="PIRSF" id="PIRSF001589">
    <property type="entry name" value="Asn_synthetase_glu-h"/>
    <property type="match status" value="1"/>
</dbReference>
<comment type="caution">
    <text evidence="11">The sequence shown here is derived from an EMBL/GenBank/DDBJ whole genome shotgun (WGS) entry which is preliminary data.</text>
</comment>
<evidence type="ECO:0000313" key="11">
    <source>
        <dbReference type="EMBL" id="TXC81397.1"/>
    </source>
</evidence>
<dbReference type="InterPro" id="IPR051786">
    <property type="entry name" value="ASN_synthetase/amidase"/>
</dbReference>